<dbReference type="InterPro" id="IPR011033">
    <property type="entry name" value="PRC_barrel-like_sf"/>
</dbReference>
<keyword evidence="1" id="KW-1133">Transmembrane helix</keyword>
<dbReference type="SUPFAM" id="SSF50346">
    <property type="entry name" value="PRC-barrel domain"/>
    <property type="match status" value="1"/>
</dbReference>
<name>A0ABY7THB7_9SPHN</name>
<evidence type="ECO:0000313" key="4">
    <source>
        <dbReference type="Proteomes" id="UP001220395"/>
    </source>
</evidence>
<organism evidence="3 4">
    <name type="scientific">Sphingomonas naphthae</name>
    <dbReference type="NCBI Taxonomy" id="1813468"/>
    <lineage>
        <taxon>Bacteria</taxon>
        <taxon>Pseudomonadati</taxon>
        <taxon>Pseudomonadota</taxon>
        <taxon>Alphaproteobacteria</taxon>
        <taxon>Sphingomonadales</taxon>
        <taxon>Sphingomonadaceae</taxon>
        <taxon>Sphingomonas</taxon>
    </lineage>
</organism>
<dbReference type="InterPro" id="IPR027275">
    <property type="entry name" value="PRC-brl_dom"/>
</dbReference>
<protein>
    <submittedName>
        <fullName evidence="3">PRC-barrel domain-containing protein</fullName>
    </submittedName>
</protein>
<reference evidence="3 4" key="1">
    <citation type="submission" date="2023-02" db="EMBL/GenBank/DDBJ databases">
        <title>Genome sequence of Sphingomonas naphthae.</title>
        <authorList>
            <person name="Kim S."/>
            <person name="Heo J."/>
            <person name="Kwon S.-W."/>
        </authorList>
    </citation>
    <scope>NUCLEOTIDE SEQUENCE [LARGE SCALE GENOMIC DNA]</scope>
    <source>
        <strain evidence="3 4">KACC 18716</strain>
    </source>
</reference>
<accession>A0ABY7THB7</accession>
<proteinExistence type="predicted"/>
<feature type="transmembrane region" description="Helical" evidence="1">
    <location>
        <begin position="6"/>
        <end position="24"/>
    </location>
</feature>
<feature type="transmembrane region" description="Helical" evidence="1">
    <location>
        <begin position="31"/>
        <end position="49"/>
    </location>
</feature>
<gene>
    <name evidence="3" type="ORF">PQ455_09200</name>
</gene>
<feature type="transmembrane region" description="Helical" evidence="1">
    <location>
        <begin position="55"/>
        <end position="74"/>
    </location>
</feature>
<evidence type="ECO:0000259" key="2">
    <source>
        <dbReference type="Pfam" id="PF05239"/>
    </source>
</evidence>
<dbReference type="Pfam" id="PF05239">
    <property type="entry name" value="PRC"/>
    <property type="match status" value="1"/>
</dbReference>
<feature type="domain" description="PRC-barrel" evidence="2">
    <location>
        <begin position="105"/>
        <end position="156"/>
    </location>
</feature>
<dbReference type="EMBL" id="CP117411">
    <property type="protein sequence ID" value="WCT71830.1"/>
    <property type="molecule type" value="Genomic_DNA"/>
</dbReference>
<keyword evidence="1" id="KW-0472">Membrane</keyword>
<dbReference type="Proteomes" id="UP001220395">
    <property type="component" value="Chromosome"/>
</dbReference>
<sequence length="196" mass="20140">MNELAGWVAPAATMIAAMMTAANLGARFTGWGFVVFLLGSIGWVIVAATSGQTNLLLTNGFLAVVNLVGIWRWLGRQARYEAGGREAAERSEAKPVRPLLPVGSLADRSVVARDGGTLGHVVDAMLDEGAGRIAYLVVRTGGVGGVGETLHGLGWGEVTACEAGRLVAAIDAPALAARPALEPDAWPASAREAGIA</sequence>
<keyword evidence="4" id="KW-1185">Reference proteome</keyword>
<keyword evidence="1" id="KW-0812">Transmembrane</keyword>
<dbReference type="RefSeq" id="WP_273685777.1">
    <property type="nucleotide sequence ID" value="NZ_CP117411.1"/>
</dbReference>
<dbReference type="Gene3D" id="2.30.30.240">
    <property type="entry name" value="PRC-barrel domain"/>
    <property type="match status" value="1"/>
</dbReference>
<evidence type="ECO:0000256" key="1">
    <source>
        <dbReference type="SAM" id="Phobius"/>
    </source>
</evidence>
<evidence type="ECO:0000313" key="3">
    <source>
        <dbReference type="EMBL" id="WCT71830.1"/>
    </source>
</evidence>